<protein>
    <submittedName>
        <fullName evidence="1">Uncharacterized protein</fullName>
    </submittedName>
</protein>
<geneLocation type="plasmid" evidence="1 2">
    <name>pAZOPL1</name>
</geneLocation>
<reference evidence="1 2" key="1">
    <citation type="submission" date="2018-09" db="EMBL/GenBank/DDBJ databases">
        <title>Genome Sequence of Paenibacillus lautus Strain E7593-69, Azo Dye-Degrading Bacteria, Isolated from Commercial Tattoo Inks.</title>
        <authorList>
            <person name="Nho S.W."/>
            <person name="Kim S.-J."/>
            <person name="Kweon O."/>
            <person name="Cerniglia C.E."/>
        </authorList>
    </citation>
    <scope>NUCLEOTIDE SEQUENCE [LARGE SCALE GENOMIC DNA]</scope>
    <source>
        <strain evidence="1 2">E7593-69</strain>
        <plasmid evidence="1 2">pAZOPL1</plasmid>
    </source>
</reference>
<gene>
    <name evidence="1" type="ORF">D5F53_32450</name>
</gene>
<evidence type="ECO:0000313" key="2">
    <source>
        <dbReference type="Proteomes" id="UP000266552"/>
    </source>
</evidence>
<dbReference type="EMBL" id="CP032413">
    <property type="protein sequence ID" value="AYB48039.1"/>
    <property type="molecule type" value="Genomic_DNA"/>
</dbReference>
<keyword evidence="2" id="KW-1185">Reference proteome</keyword>
<dbReference type="KEGG" id="plw:D5F53_32450"/>
<dbReference type="AlphaFoldDB" id="A0A385TVZ2"/>
<organism evidence="1 2">
    <name type="scientific">Paenibacillus lautus</name>
    <name type="common">Bacillus lautus</name>
    <dbReference type="NCBI Taxonomy" id="1401"/>
    <lineage>
        <taxon>Bacteria</taxon>
        <taxon>Bacillati</taxon>
        <taxon>Bacillota</taxon>
        <taxon>Bacilli</taxon>
        <taxon>Bacillales</taxon>
        <taxon>Paenibacillaceae</taxon>
        <taxon>Paenibacillus</taxon>
    </lineage>
</organism>
<dbReference type="RefSeq" id="WP_119851400.1">
    <property type="nucleotide sequence ID" value="NZ_CP032413.1"/>
</dbReference>
<proteinExistence type="predicted"/>
<keyword evidence="1" id="KW-0614">Plasmid</keyword>
<sequence length="203" mass="23854">MYHFFDPSIRPVTTTDLAGNIIYVRTYGLHHYGYPDIYLDNVTSNYEELFHSILDKIYSLDFDINQIWKFNGHIIQFEIYPEEKLAKIVFPSNDEIKIITINNPVTDEPYKLLTRGIQQLYNLPEITITAELPNSREIIEYVLEQIRQGESFDGDSFIIFDGFEYDVIRNSDRYGFPQLEIQLVKKAGNRMFKAKGSHLKRVK</sequence>
<accession>A0A385TVZ2</accession>
<name>A0A385TVZ2_PAELA</name>
<evidence type="ECO:0000313" key="1">
    <source>
        <dbReference type="EMBL" id="AYB48039.1"/>
    </source>
</evidence>
<dbReference type="Proteomes" id="UP000266552">
    <property type="component" value="Plasmid pAZOPL1"/>
</dbReference>